<dbReference type="InterPro" id="IPR009057">
    <property type="entry name" value="Homeodomain-like_sf"/>
</dbReference>
<proteinExistence type="predicted"/>
<organism evidence="4 5">
    <name type="scientific">Nocardia aurea</name>
    <dbReference type="NCBI Taxonomy" id="2144174"/>
    <lineage>
        <taxon>Bacteria</taxon>
        <taxon>Bacillati</taxon>
        <taxon>Actinomycetota</taxon>
        <taxon>Actinomycetes</taxon>
        <taxon>Mycobacteriales</taxon>
        <taxon>Nocardiaceae</taxon>
        <taxon>Nocardia</taxon>
    </lineage>
</organism>
<comment type="caution">
    <text evidence="4">The sequence shown here is derived from an EMBL/GenBank/DDBJ whole genome shotgun (WGS) entry which is preliminary data.</text>
</comment>
<dbReference type="PANTHER" id="PTHR47506:SF6">
    <property type="entry name" value="HTH-TYPE TRANSCRIPTIONAL REPRESSOR NEMR"/>
    <property type="match status" value="1"/>
</dbReference>
<dbReference type="Gene3D" id="1.10.10.60">
    <property type="entry name" value="Homeodomain-like"/>
    <property type="match status" value="1"/>
</dbReference>
<dbReference type="SUPFAM" id="SSF48498">
    <property type="entry name" value="Tetracyclin repressor-like, C-terminal domain"/>
    <property type="match status" value="1"/>
</dbReference>
<evidence type="ECO:0000256" key="1">
    <source>
        <dbReference type="ARBA" id="ARBA00023015"/>
    </source>
</evidence>
<evidence type="ECO:0000256" key="2">
    <source>
        <dbReference type="ARBA" id="ARBA00023163"/>
    </source>
</evidence>
<dbReference type="Gene3D" id="1.10.357.10">
    <property type="entry name" value="Tetracycline Repressor, domain 2"/>
    <property type="match status" value="1"/>
</dbReference>
<reference evidence="4 5" key="1">
    <citation type="submission" date="2024-06" db="EMBL/GenBank/DDBJ databases">
        <title>The Natural Products Discovery Center: Release of the First 8490 Sequenced Strains for Exploring Actinobacteria Biosynthetic Diversity.</title>
        <authorList>
            <person name="Kalkreuter E."/>
            <person name="Kautsar S.A."/>
            <person name="Yang D."/>
            <person name="Bader C.D."/>
            <person name="Teijaro C.N."/>
            <person name="Fluegel L."/>
            <person name="Davis C.M."/>
            <person name="Simpson J.R."/>
            <person name="Lauterbach L."/>
            <person name="Steele A.D."/>
            <person name="Gui C."/>
            <person name="Meng S."/>
            <person name="Li G."/>
            <person name="Viehrig K."/>
            <person name="Ye F."/>
            <person name="Su P."/>
            <person name="Kiefer A.F."/>
            <person name="Nichols A."/>
            <person name="Cepeda A.J."/>
            <person name="Yan W."/>
            <person name="Fan B."/>
            <person name="Jiang Y."/>
            <person name="Adhikari A."/>
            <person name="Zheng C.-J."/>
            <person name="Schuster L."/>
            <person name="Cowan T.M."/>
            <person name="Smanski M.J."/>
            <person name="Chevrette M.G."/>
            <person name="De Carvalho L.P.S."/>
            <person name="Shen B."/>
        </authorList>
    </citation>
    <scope>NUCLEOTIDE SEQUENCE [LARGE SCALE GENOMIC DNA]</scope>
    <source>
        <strain evidence="4 5">NPDC050403</strain>
    </source>
</reference>
<keyword evidence="5" id="KW-1185">Reference proteome</keyword>
<keyword evidence="1" id="KW-0805">Transcription regulation</keyword>
<name>A0ABV3FLK4_9NOCA</name>
<accession>A0ABV3FLK4</accession>
<evidence type="ECO:0000313" key="4">
    <source>
        <dbReference type="EMBL" id="MEV0706289.1"/>
    </source>
</evidence>
<sequence>MAETTSASAPHVTDQRLVKGARSRASIARHAADVATVEGLNGVSIGRLATDLGISKSGIATLFGSKEALQLAAVHAAREVFVEQIIAPSLAEPRGVARVRALIDRWFDHITEPAFPGGCFRTAALIEFDSRPGPVRDALAADHEEWLVFLAGEIRKAQDMGELPPVDPATLAFELDAVVSAANMARQLGSEAKVATARRIAGRLLGRAES</sequence>
<feature type="domain" description="Tetracyclin repressor-like C-terminal" evidence="3">
    <location>
        <begin position="95"/>
        <end position="199"/>
    </location>
</feature>
<dbReference type="PANTHER" id="PTHR47506">
    <property type="entry name" value="TRANSCRIPTIONAL REGULATORY PROTEIN"/>
    <property type="match status" value="1"/>
</dbReference>
<gene>
    <name evidence="4" type="ORF">AB0I48_01865</name>
</gene>
<keyword evidence="2" id="KW-0804">Transcription</keyword>
<dbReference type="EMBL" id="JBFAKC010000001">
    <property type="protein sequence ID" value="MEV0706289.1"/>
    <property type="molecule type" value="Genomic_DNA"/>
</dbReference>
<dbReference type="SUPFAM" id="SSF46689">
    <property type="entry name" value="Homeodomain-like"/>
    <property type="match status" value="1"/>
</dbReference>
<dbReference type="InterPro" id="IPR036271">
    <property type="entry name" value="Tet_transcr_reg_TetR-rel_C_sf"/>
</dbReference>
<dbReference type="Proteomes" id="UP001551695">
    <property type="component" value="Unassembled WGS sequence"/>
</dbReference>
<evidence type="ECO:0000313" key="5">
    <source>
        <dbReference type="Proteomes" id="UP001551695"/>
    </source>
</evidence>
<dbReference type="InterPro" id="IPR011075">
    <property type="entry name" value="TetR_C"/>
</dbReference>
<protein>
    <submittedName>
        <fullName evidence="4">TetR/AcrR family transcriptional regulator</fullName>
    </submittedName>
</protein>
<evidence type="ECO:0000259" key="3">
    <source>
        <dbReference type="Pfam" id="PF16925"/>
    </source>
</evidence>
<dbReference type="Pfam" id="PF16925">
    <property type="entry name" value="TetR_C_13"/>
    <property type="match status" value="1"/>
</dbReference>